<comment type="caution">
    <text evidence="5">The sequence shown here is derived from an EMBL/GenBank/DDBJ whole genome shotgun (WGS) entry which is preliminary data.</text>
</comment>
<dbReference type="AlphaFoldDB" id="A0A5R9PJQ9"/>
<keyword evidence="1" id="KW-0808">Transferase</keyword>
<dbReference type="InterPro" id="IPR011611">
    <property type="entry name" value="PfkB_dom"/>
</dbReference>
<name>A0A5R9PJQ9_9GAMM</name>
<reference evidence="5 6" key="1">
    <citation type="submission" date="2019-04" db="EMBL/GenBank/DDBJ databases">
        <authorList>
            <person name="Grouzdev D.S."/>
            <person name="Nazina T.N."/>
        </authorList>
    </citation>
    <scope>NUCLEOTIDE SEQUENCE [LARGE SCALE GENOMIC DNA]</scope>
    <source>
        <strain evidence="5 6">SHC 3-19</strain>
    </source>
</reference>
<feature type="region of interest" description="Disordered" evidence="3">
    <location>
        <begin position="223"/>
        <end position="244"/>
    </location>
</feature>
<evidence type="ECO:0000256" key="2">
    <source>
        <dbReference type="ARBA" id="ARBA00022777"/>
    </source>
</evidence>
<proteinExistence type="predicted"/>
<evidence type="ECO:0000256" key="3">
    <source>
        <dbReference type="SAM" id="MobiDB-lite"/>
    </source>
</evidence>
<dbReference type="SUPFAM" id="SSF53613">
    <property type="entry name" value="Ribokinase-like"/>
    <property type="match status" value="1"/>
</dbReference>
<dbReference type="RefSeq" id="WP_138347089.1">
    <property type="nucleotide sequence ID" value="NZ_SROY01000001.1"/>
</dbReference>
<gene>
    <name evidence="5" type="ORF">E5S66_02085</name>
</gene>
<dbReference type="InterPro" id="IPR002173">
    <property type="entry name" value="Carboh/pur_kinase_PfkB_CS"/>
</dbReference>
<dbReference type="Proteomes" id="UP000308508">
    <property type="component" value="Unassembled WGS sequence"/>
</dbReference>
<sequence length="311" mass="34720">MAALICGSLAYDTIMVFPDQFKNHILPDKVHILNVSFLVPRMRREFGGCAGNIAYNLKLLGGDPIPMATVGADFGPYREWFGEQGITLDHVKVIDELFTPQAFITTDHDNNQITAFHPGAMMRSYENHVKDVPGVTIGIVSPDGYEGMLQNAKEFHAAGIRFIFDPGQAMPLFNGDELRHFIELADYVTVNDYESNLLQERTGWDEQTIAAKVKAYITTRGPQGAEIHEGGTTHRIPPAHERRVTDPTGCGDAFRAGLIFGIEKGYDWMTIGRMGNLMGALKVEHPGTQNQRFDYDEFAEQFRQQFGYSLG</sequence>
<dbReference type="CDD" id="cd01942">
    <property type="entry name" value="ribokinase_group_A"/>
    <property type="match status" value="1"/>
</dbReference>
<dbReference type="PANTHER" id="PTHR10584">
    <property type="entry name" value="SUGAR KINASE"/>
    <property type="match status" value="1"/>
</dbReference>
<keyword evidence="6" id="KW-1185">Reference proteome</keyword>
<accession>A0A5R9PJQ9</accession>
<organism evidence="5 6">
    <name type="scientific">Thermomonas fusca</name>
    <dbReference type="NCBI Taxonomy" id="215690"/>
    <lineage>
        <taxon>Bacteria</taxon>
        <taxon>Pseudomonadati</taxon>
        <taxon>Pseudomonadota</taxon>
        <taxon>Gammaproteobacteria</taxon>
        <taxon>Lysobacterales</taxon>
        <taxon>Lysobacteraceae</taxon>
        <taxon>Thermomonas</taxon>
    </lineage>
</organism>
<dbReference type="Pfam" id="PF00294">
    <property type="entry name" value="PfkB"/>
    <property type="match status" value="1"/>
</dbReference>
<dbReference type="InterPro" id="IPR029056">
    <property type="entry name" value="Ribokinase-like"/>
</dbReference>
<evidence type="ECO:0000313" key="6">
    <source>
        <dbReference type="Proteomes" id="UP000308508"/>
    </source>
</evidence>
<protein>
    <submittedName>
        <fullName evidence="5">Carbohydrate kinase family protein</fullName>
    </submittedName>
</protein>
<dbReference type="PANTHER" id="PTHR10584:SF166">
    <property type="entry name" value="RIBOKINASE"/>
    <property type="match status" value="1"/>
</dbReference>
<dbReference type="GO" id="GO:0016301">
    <property type="term" value="F:kinase activity"/>
    <property type="evidence" value="ECO:0007669"/>
    <property type="project" value="UniProtKB-KW"/>
</dbReference>
<dbReference type="PROSITE" id="PS00583">
    <property type="entry name" value="PFKB_KINASES_1"/>
    <property type="match status" value="1"/>
</dbReference>
<dbReference type="STRING" id="1123377.GCA_000423885_02424"/>
<evidence type="ECO:0000313" key="5">
    <source>
        <dbReference type="EMBL" id="TLX22840.1"/>
    </source>
</evidence>
<evidence type="ECO:0000259" key="4">
    <source>
        <dbReference type="Pfam" id="PF00294"/>
    </source>
</evidence>
<feature type="compositionally biased region" description="Basic and acidic residues" evidence="3">
    <location>
        <begin position="226"/>
        <end position="244"/>
    </location>
</feature>
<keyword evidence="2 5" id="KW-0418">Kinase</keyword>
<feature type="domain" description="Carbohydrate kinase PfkB" evidence="4">
    <location>
        <begin position="35"/>
        <end position="290"/>
    </location>
</feature>
<evidence type="ECO:0000256" key="1">
    <source>
        <dbReference type="ARBA" id="ARBA00022679"/>
    </source>
</evidence>
<dbReference type="Gene3D" id="3.40.1190.20">
    <property type="match status" value="1"/>
</dbReference>
<dbReference type="EMBL" id="SROY01000001">
    <property type="protein sequence ID" value="TLX22840.1"/>
    <property type="molecule type" value="Genomic_DNA"/>
</dbReference>